<dbReference type="RefSeq" id="XP_025561872.1">
    <property type="nucleotide sequence ID" value="XM_025711391.1"/>
</dbReference>
<dbReference type="InterPro" id="IPR008949">
    <property type="entry name" value="Isoprenoid_synthase_dom_sf"/>
</dbReference>
<sequence length="150" mass="17102">MIFHMGTGEVHQGDDVFRTPEEQYIVEDFCRHAAAEVRLWNDYGSIERDKAEGVLNSIDLLNLSSSRPPANGITGDTLNRNCEIKSLKKIAQYESRHVRLCLEQLDTLLNENDAQRASYIMSRLHMHATVTQVWAEMYSSRRFSAASPQS</sequence>
<evidence type="ECO:0000313" key="2">
    <source>
        <dbReference type="Proteomes" id="UP000248405"/>
    </source>
</evidence>
<reference evidence="1" key="1">
    <citation type="submission" date="2016-12" db="EMBL/GenBank/DDBJ databases">
        <title>The genomes of Aspergillus section Nigri reveals drivers in fungal speciation.</title>
        <authorList>
            <consortium name="DOE Joint Genome Institute"/>
            <person name="Vesth T.C."/>
            <person name="Nybo J."/>
            <person name="Theobald S."/>
            <person name="Brandl J."/>
            <person name="Frisvad J.C."/>
            <person name="Nielsen K.F."/>
            <person name="Lyhne E.K."/>
            <person name="Kogle M.E."/>
            <person name="Kuo A."/>
            <person name="Riley R."/>
            <person name="Clum A."/>
            <person name="Nolan M."/>
            <person name="Lipzen A."/>
            <person name="Salamov A."/>
            <person name="Henrissat B."/>
            <person name="Wiebenga A."/>
            <person name="De Vries R.P."/>
            <person name="Grigoriev I.V."/>
            <person name="Mortensen U.H."/>
            <person name="Andersen M.R."/>
            <person name="Baker S.E."/>
        </authorList>
    </citation>
    <scope>NUCLEOTIDE SEQUENCE [LARGE SCALE GENOMIC DNA]</scope>
    <source>
        <strain evidence="1">CBS 113365</strain>
    </source>
</reference>
<dbReference type="SUPFAM" id="SSF48576">
    <property type="entry name" value="Terpenoid synthases"/>
    <property type="match status" value="1"/>
</dbReference>
<evidence type="ECO:0000313" key="1">
    <source>
        <dbReference type="EMBL" id="PYH68078.1"/>
    </source>
</evidence>
<dbReference type="EMBL" id="KZ821628">
    <property type="protein sequence ID" value="PYH68078.1"/>
    <property type="molecule type" value="Genomic_DNA"/>
</dbReference>
<proteinExistence type="predicted"/>
<accession>A0A319BY62</accession>
<keyword evidence="2" id="KW-1185">Reference proteome</keyword>
<name>A0A319BY62_ASPVC</name>
<gene>
    <name evidence="1" type="ORF">BO88DRAFT_465130</name>
</gene>
<protein>
    <submittedName>
        <fullName evidence="1">Uncharacterized protein</fullName>
    </submittedName>
</protein>
<dbReference type="Proteomes" id="UP000248405">
    <property type="component" value="Unassembled WGS sequence"/>
</dbReference>
<dbReference type="GeneID" id="37215983"/>
<organism evidence="1 2">
    <name type="scientific">Aspergillus vadensis (strain CBS 113365 / IMI 142717 / IBT 24658)</name>
    <dbReference type="NCBI Taxonomy" id="1448311"/>
    <lineage>
        <taxon>Eukaryota</taxon>
        <taxon>Fungi</taxon>
        <taxon>Dikarya</taxon>
        <taxon>Ascomycota</taxon>
        <taxon>Pezizomycotina</taxon>
        <taxon>Eurotiomycetes</taxon>
        <taxon>Eurotiomycetidae</taxon>
        <taxon>Eurotiales</taxon>
        <taxon>Aspergillaceae</taxon>
        <taxon>Aspergillus</taxon>
        <taxon>Aspergillus subgen. Circumdati</taxon>
    </lineage>
</organism>
<dbReference type="AlphaFoldDB" id="A0A319BY62"/>
<dbReference type="OrthoDB" id="2343925at2759"/>